<feature type="transmembrane region" description="Helical" evidence="1">
    <location>
        <begin position="34"/>
        <end position="55"/>
    </location>
</feature>
<feature type="transmembrane region" description="Helical" evidence="1">
    <location>
        <begin position="130"/>
        <end position="149"/>
    </location>
</feature>
<keyword evidence="3" id="KW-1185">Reference proteome</keyword>
<dbReference type="AlphaFoldDB" id="A0AAE3CK61"/>
<name>A0AAE3CK61_9PROT</name>
<organism evidence="2 3">
    <name type="scientific">Igneacidithiobacillus copahuensis</name>
    <dbReference type="NCBI Taxonomy" id="2724909"/>
    <lineage>
        <taxon>Bacteria</taxon>
        <taxon>Pseudomonadati</taxon>
        <taxon>Pseudomonadota</taxon>
        <taxon>Acidithiobacillia</taxon>
        <taxon>Acidithiobacillales</taxon>
        <taxon>Acidithiobacillaceae</taxon>
        <taxon>Igneacidithiobacillus</taxon>
    </lineage>
</organism>
<evidence type="ECO:0000313" key="2">
    <source>
        <dbReference type="EMBL" id="MBU2788434.1"/>
    </source>
</evidence>
<comment type="caution">
    <text evidence="2">The sequence shown here is derived from an EMBL/GenBank/DDBJ whole genome shotgun (WGS) entry which is preliminary data.</text>
</comment>
<dbReference type="Proteomes" id="UP001197378">
    <property type="component" value="Unassembled WGS sequence"/>
</dbReference>
<accession>A0AAE3CK61</accession>
<proteinExistence type="predicted"/>
<keyword evidence="1" id="KW-1133">Transmembrane helix</keyword>
<feature type="transmembrane region" description="Helical" evidence="1">
    <location>
        <begin position="67"/>
        <end position="88"/>
    </location>
</feature>
<keyword evidence="1" id="KW-0812">Transmembrane</keyword>
<dbReference type="EMBL" id="JAAXYO010000148">
    <property type="protein sequence ID" value="MBU2788434.1"/>
    <property type="molecule type" value="Genomic_DNA"/>
</dbReference>
<protein>
    <submittedName>
        <fullName evidence="2">Uncharacterized protein</fullName>
    </submittedName>
</protein>
<reference evidence="2" key="1">
    <citation type="journal article" date="2021" name="ISME J.">
        <title>Genomic evolution of the class Acidithiobacillia: deep-branching Proteobacteria living in extreme acidic conditions.</title>
        <authorList>
            <person name="Moya-Beltran A."/>
            <person name="Beard S."/>
            <person name="Rojas-Villalobos C."/>
            <person name="Issotta F."/>
            <person name="Gallardo Y."/>
            <person name="Ulloa R."/>
            <person name="Giaveno A."/>
            <person name="Degli Esposti M."/>
            <person name="Johnson D.B."/>
            <person name="Quatrini R."/>
        </authorList>
    </citation>
    <scope>NUCLEOTIDE SEQUENCE</scope>
    <source>
        <strain evidence="2">VAN18-1</strain>
    </source>
</reference>
<feature type="transmembrane region" description="Helical" evidence="1">
    <location>
        <begin position="176"/>
        <end position="194"/>
    </location>
</feature>
<keyword evidence="1" id="KW-0472">Membrane</keyword>
<evidence type="ECO:0000256" key="1">
    <source>
        <dbReference type="SAM" id="Phobius"/>
    </source>
</evidence>
<sequence length="248" mass="27855">MESWVHGGVDIVREHPGRWARYLLVPLALTALPLPFWFMYGFAPLGLLGGLYLAGRCDGQEYTGAQIRHALSVAVLWGMVLTLFGLLFEFGRETVLLGELLSGAQGNWQLGQEPGFWGWWMGFSERLTDFALTPYFWFSPAFFGVALALHKGHGWLEAEVETTLALLFRQELRDPLIALWAILLVASVILPLPAQVWLALLVWVLGPPIVHVAYEDIFANKQRPRRKRAGRSVQLPVLQAQPQKVRAS</sequence>
<gene>
    <name evidence="2" type="ORF">HFQ13_09525</name>
</gene>
<evidence type="ECO:0000313" key="3">
    <source>
        <dbReference type="Proteomes" id="UP001197378"/>
    </source>
</evidence>